<organism evidence="9 10">
    <name type="scientific">Piscibacillus salipiscarius</name>
    <dbReference type="NCBI Taxonomy" id="299480"/>
    <lineage>
        <taxon>Bacteria</taxon>
        <taxon>Bacillati</taxon>
        <taxon>Bacillota</taxon>
        <taxon>Bacilli</taxon>
        <taxon>Bacillales</taxon>
        <taxon>Bacillaceae</taxon>
        <taxon>Piscibacillus</taxon>
    </lineage>
</organism>
<accession>A0ABW5QAF1</accession>
<sequence length="367" mass="42288">MDLSEIKDQLNKLQNRLEDFRGSLDLEEDREKIAELEQQMTAPEFWDDPSGAQKIINEANALKERVQSFDKNEEDLENLEVSYELVKEEGDEELFEDLHREIQRVTEQFNEFELEILLSEPYDKNNAILEIHPGAGGTESQDWAEMLLRMYKRYGEKKGFKVETLDYLPGDEAGVKSVTLLIKGHNAFGYLKAEKGVHRLVRISPFDSSGRRHTSFASCDVMPEFNEEVEIDVKTEDLKIDTYRSSGAGGQHVNTTDSAVRITHLPTNVVVTCQSERSQIKNREQAMKMLKSKLYQLEIERQQQELDEIRGEQKEIGWGSQIRSYVFHPYNMVKDHRTNLENGNTQAVMDGDLDSFIDAFLRSKVKG</sequence>
<proteinExistence type="inferred from homology"/>
<protein>
    <recommendedName>
        <fullName evidence="3 6">Peptide chain release factor 2</fullName>
        <shortName evidence="6">RF-2</shortName>
    </recommendedName>
</protein>
<name>A0ABW5QAF1_9BACI</name>
<evidence type="ECO:0000256" key="6">
    <source>
        <dbReference type="HAMAP-Rule" id="MF_00094"/>
    </source>
</evidence>
<evidence type="ECO:0000256" key="5">
    <source>
        <dbReference type="ARBA" id="ARBA00022917"/>
    </source>
</evidence>
<dbReference type="EMBL" id="JBHUMZ010000021">
    <property type="protein sequence ID" value="MFD2638989.1"/>
    <property type="molecule type" value="Genomic_DNA"/>
</dbReference>
<dbReference type="SMART" id="SM00937">
    <property type="entry name" value="PCRF"/>
    <property type="match status" value="1"/>
</dbReference>
<comment type="subcellular location">
    <subcellularLocation>
        <location evidence="6">Cytoplasm</location>
    </subcellularLocation>
</comment>
<dbReference type="HAMAP" id="MF_00094">
    <property type="entry name" value="Rel_fac_2"/>
    <property type="match status" value="1"/>
</dbReference>
<dbReference type="RefSeq" id="WP_377328769.1">
    <property type="nucleotide sequence ID" value="NZ_JBHUMZ010000021.1"/>
</dbReference>
<keyword evidence="10" id="KW-1185">Reference proteome</keyword>
<evidence type="ECO:0000313" key="9">
    <source>
        <dbReference type="EMBL" id="MFD2638989.1"/>
    </source>
</evidence>
<dbReference type="Gene3D" id="3.30.160.20">
    <property type="match status" value="1"/>
</dbReference>
<evidence type="ECO:0000259" key="8">
    <source>
        <dbReference type="PROSITE" id="PS00745"/>
    </source>
</evidence>
<keyword evidence="5 6" id="KW-0648">Protein biosynthesis</keyword>
<evidence type="ECO:0000256" key="7">
    <source>
        <dbReference type="SAM" id="Coils"/>
    </source>
</evidence>
<evidence type="ECO:0000313" key="10">
    <source>
        <dbReference type="Proteomes" id="UP001597452"/>
    </source>
</evidence>
<evidence type="ECO:0000256" key="4">
    <source>
        <dbReference type="ARBA" id="ARBA00022481"/>
    </source>
</evidence>
<dbReference type="PROSITE" id="PS00745">
    <property type="entry name" value="RF_PROK_I"/>
    <property type="match status" value="1"/>
</dbReference>
<comment type="PTM">
    <text evidence="6">Methylated by PrmC. Methylation increases the termination efficiency of RF2.</text>
</comment>
<dbReference type="Pfam" id="PF03462">
    <property type="entry name" value="PCRF"/>
    <property type="match status" value="1"/>
</dbReference>
<keyword evidence="7" id="KW-0175">Coiled coil</keyword>
<dbReference type="InterPro" id="IPR045853">
    <property type="entry name" value="Pep_chain_release_fac_I_sf"/>
</dbReference>
<keyword evidence="4 6" id="KW-0488">Methylation</keyword>
<keyword evidence="6" id="KW-0963">Cytoplasm</keyword>
<dbReference type="Gene3D" id="3.30.70.1660">
    <property type="match status" value="1"/>
</dbReference>
<dbReference type="NCBIfam" id="TIGR00020">
    <property type="entry name" value="prfB"/>
    <property type="match status" value="1"/>
</dbReference>
<evidence type="ECO:0000256" key="2">
    <source>
        <dbReference type="ARBA" id="ARBA00010835"/>
    </source>
</evidence>
<feature type="coiled-coil region" evidence="7">
    <location>
        <begin position="3"/>
        <end position="115"/>
    </location>
</feature>
<comment type="function">
    <text evidence="1 6">Peptide chain release factor 2 directs the termination of translation in response to the peptide chain termination codons UGA and UAA.</text>
</comment>
<evidence type="ECO:0000256" key="3">
    <source>
        <dbReference type="ARBA" id="ARBA00019192"/>
    </source>
</evidence>
<feature type="coiled-coil region" evidence="7">
    <location>
        <begin position="280"/>
        <end position="312"/>
    </location>
</feature>
<feature type="modified residue" description="N5-methylglutamine" evidence="6">
    <location>
        <position position="251"/>
    </location>
</feature>
<reference evidence="10" key="1">
    <citation type="journal article" date="2019" name="Int. J. Syst. Evol. Microbiol.">
        <title>The Global Catalogue of Microorganisms (GCM) 10K type strain sequencing project: providing services to taxonomists for standard genome sequencing and annotation.</title>
        <authorList>
            <consortium name="The Broad Institute Genomics Platform"/>
            <consortium name="The Broad Institute Genome Sequencing Center for Infectious Disease"/>
            <person name="Wu L."/>
            <person name="Ma J."/>
        </authorList>
    </citation>
    <scope>NUCLEOTIDE SEQUENCE [LARGE SCALE GENOMIC DNA]</scope>
    <source>
        <strain evidence="10">TISTR 1571</strain>
    </source>
</reference>
<comment type="similarity">
    <text evidence="2 6">Belongs to the prokaryotic/mitochondrial release factor family.</text>
</comment>
<dbReference type="InterPro" id="IPR000352">
    <property type="entry name" value="Pep_chain_release_fac_I"/>
</dbReference>
<dbReference type="InterPro" id="IPR005139">
    <property type="entry name" value="PCRF"/>
</dbReference>
<gene>
    <name evidence="6 9" type="primary">prfB</name>
    <name evidence="9" type="ORF">ACFSW4_08950</name>
</gene>
<dbReference type="Proteomes" id="UP001597452">
    <property type="component" value="Unassembled WGS sequence"/>
</dbReference>
<dbReference type="Gene3D" id="1.20.58.410">
    <property type="entry name" value="Release factor"/>
    <property type="match status" value="1"/>
</dbReference>
<dbReference type="InterPro" id="IPR004374">
    <property type="entry name" value="PrfB"/>
</dbReference>
<dbReference type="PANTHER" id="PTHR43116">
    <property type="entry name" value="PEPTIDE CHAIN RELEASE FACTOR 2"/>
    <property type="match status" value="1"/>
</dbReference>
<comment type="caution">
    <text evidence="9">The sequence shown here is derived from an EMBL/GenBank/DDBJ whole genome shotgun (WGS) entry which is preliminary data.</text>
</comment>
<dbReference type="Pfam" id="PF00472">
    <property type="entry name" value="RF-1"/>
    <property type="match status" value="1"/>
</dbReference>
<feature type="domain" description="Prokaryotic-type class I peptide chain release factors" evidence="8">
    <location>
        <begin position="244"/>
        <end position="260"/>
    </location>
</feature>
<dbReference type="PANTHER" id="PTHR43116:SF3">
    <property type="entry name" value="CLASS I PEPTIDE CHAIN RELEASE FACTOR"/>
    <property type="match status" value="1"/>
</dbReference>
<dbReference type="SUPFAM" id="SSF75620">
    <property type="entry name" value="Release factor"/>
    <property type="match status" value="1"/>
</dbReference>
<evidence type="ECO:0000256" key="1">
    <source>
        <dbReference type="ARBA" id="ARBA00002613"/>
    </source>
</evidence>